<evidence type="ECO:0000313" key="2">
    <source>
        <dbReference type="EMBL" id="GFR61929.1"/>
    </source>
</evidence>
<dbReference type="Proteomes" id="UP000762676">
    <property type="component" value="Unassembled WGS sequence"/>
</dbReference>
<accession>A0AAV4EMS9</accession>
<reference evidence="2 3" key="1">
    <citation type="journal article" date="2021" name="Elife">
        <title>Chloroplast acquisition without the gene transfer in kleptoplastic sea slugs, Plakobranchus ocellatus.</title>
        <authorList>
            <person name="Maeda T."/>
            <person name="Takahashi S."/>
            <person name="Yoshida T."/>
            <person name="Shimamura S."/>
            <person name="Takaki Y."/>
            <person name="Nagai Y."/>
            <person name="Toyoda A."/>
            <person name="Suzuki Y."/>
            <person name="Arimoto A."/>
            <person name="Ishii H."/>
            <person name="Satoh N."/>
            <person name="Nishiyama T."/>
            <person name="Hasebe M."/>
            <person name="Maruyama T."/>
            <person name="Minagawa J."/>
            <person name="Obokata J."/>
            <person name="Shigenobu S."/>
        </authorList>
    </citation>
    <scope>NUCLEOTIDE SEQUENCE [LARGE SCALE GENOMIC DNA]</scope>
</reference>
<organism evidence="2 3">
    <name type="scientific">Elysia marginata</name>
    <dbReference type="NCBI Taxonomy" id="1093978"/>
    <lineage>
        <taxon>Eukaryota</taxon>
        <taxon>Metazoa</taxon>
        <taxon>Spiralia</taxon>
        <taxon>Lophotrochozoa</taxon>
        <taxon>Mollusca</taxon>
        <taxon>Gastropoda</taxon>
        <taxon>Heterobranchia</taxon>
        <taxon>Euthyneura</taxon>
        <taxon>Panpulmonata</taxon>
        <taxon>Sacoglossa</taxon>
        <taxon>Placobranchoidea</taxon>
        <taxon>Plakobranchidae</taxon>
        <taxon>Elysia</taxon>
    </lineage>
</organism>
<sequence>MDLRSDKAARKSLPAEARQDNKNLKLAFDPRREAEWTKTSAQVSNFLSGLKQLAPHCTLFIGLAAQLKTNESGQIPSTLPQLAERCLNLIQNKDEQELSQKFGVTTLYKRTVSDVGKE</sequence>
<dbReference type="EMBL" id="BMAT01003774">
    <property type="protein sequence ID" value="GFR61929.1"/>
    <property type="molecule type" value="Genomic_DNA"/>
</dbReference>
<protein>
    <submittedName>
        <fullName evidence="2">Uncharacterized protein</fullName>
    </submittedName>
</protein>
<proteinExistence type="predicted"/>
<gene>
    <name evidence="2" type="ORF">ElyMa_001857900</name>
</gene>
<name>A0AAV4EMS9_9GAST</name>
<keyword evidence="3" id="KW-1185">Reference proteome</keyword>
<comment type="caution">
    <text evidence="2">The sequence shown here is derived from an EMBL/GenBank/DDBJ whole genome shotgun (WGS) entry which is preliminary data.</text>
</comment>
<evidence type="ECO:0000313" key="3">
    <source>
        <dbReference type="Proteomes" id="UP000762676"/>
    </source>
</evidence>
<evidence type="ECO:0000256" key="1">
    <source>
        <dbReference type="SAM" id="MobiDB-lite"/>
    </source>
</evidence>
<feature type="region of interest" description="Disordered" evidence="1">
    <location>
        <begin position="1"/>
        <end position="24"/>
    </location>
</feature>
<dbReference type="AlphaFoldDB" id="A0AAV4EMS9"/>